<dbReference type="InterPro" id="IPR011856">
    <property type="entry name" value="tRNA_endonuc-like_dom_sf"/>
</dbReference>
<comment type="caution">
    <text evidence="2">The sequence shown here is derived from an EMBL/GenBank/DDBJ whole genome shotgun (WGS) entry which is preliminary data.</text>
</comment>
<organism evidence="2 3">
    <name type="scientific">Abyssicoccus albus</name>
    <dbReference type="NCBI Taxonomy" id="1817405"/>
    <lineage>
        <taxon>Bacteria</taxon>
        <taxon>Bacillati</taxon>
        <taxon>Bacillota</taxon>
        <taxon>Bacilli</taxon>
        <taxon>Bacillales</taxon>
        <taxon>Abyssicoccaceae</taxon>
    </lineage>
</organism>
<evidence type="ECO:0000313" key="2">
    <source>
        <dbReference type="EMBL" id="RPF54773.1"/>
    </source>
</evidence>
<dbReference type="InterPro" id="IPR021671">
    <property type="entry name" value="PD(D/E)XK_Endonuc"/>
</dbReference>
<dbReference type="OrthoDB" id="2365401at2"/>
<dbReference type="AlphaFoldDB" id="A0A3N5BBK3"/>
<proteinExistence type="predicted"/>
<dbReference type="GO" id="GO:0003676">
    <property type="term" value="F:nucleic acid binding"/>
    <property type="evidence" value="ECO:0007669"/>
    <property type="project" value="InterPro"/>
</dbReference>
<keyword evidence="3" id="KW-1185">Reference proteome</keyword>
<reference evidence="2 3" key="1">
    <citation type="submission" date="2018-11" db="EMBL/GenBank/DDBJ databases">
        <title>Genomic Encyclopedia of Type Strains, Phase IV (KMG-IV): sequencing the most valuable type-strain genomes for metagenomic binning, comparative biology and taxonomic classification.</title>
        <authorList>
            <person name="Goeker M."/>
        </authorList>
    </citation>
    <scope>NUCLEOTIDE SEQUENCE [LARGE SCALE GENOMIC DNA]</scope>
    <source>
        <strain evidence="2 3">DSM 29158</strain>
    </source>
</reference>
<sequence length="133" mass="14996">MASYQTSKGTTSELIAQELLTSKGFSVHTPISDESYDLIAHENGTRVSFRVQVKTLQVRTDRENALVVKAVKSNGRPYTVDEVDYILAVDLDNTTGYLVENTGQKEYWSKDYETAERKWSKLSFGTNEYGDVV</sequence>
<gene>
    <name evidence="2" type="ORF">EDD62_1734</name>
</gene>
<feature type="domain" description="PD(D/E)XK endonuclease" evidence="1">
    <location>
        <begin position="7"/>
        <end position="101"/>
    </location>
</feature>
<name>A0A3N5BBK3_9BACL</name>
<dbReference type="RefSeq" id="WP_123808671.1">
    <property type="nucleotide sequence ID" value="NZ_RKRK01000006.1"/>
</dbReference>
<accession>A0A3N5BBK3</accession>
<dbReference type="Gene3D" id="3.40.1350.10">
    <property type="match status" value="1"/>
</dbReference>
<dbReference type="EMBL" id="RKRK01000006">
    <property type="protein sequence ID" value="RPF54773.1"/>
    <property type="molecule type" value="Genomic_DNA"/>
</dbReference>
<dbReference type="Proteomes" id="UP000277108">
    <property type="component" value="Unassembled WGS sequence"/>
</dbReference>
<evidence type="ECO:0000259" key="1">
    <source>
        <dbReference type="Pfam" id="PF11645"/>
    </source>
</evidence>
<protein>
    <recommendedName>
        <fullName evidence="1">PD(D/E)XK endonuclease domain-containing protein</fullName>
    </recommendedName>
</protein>
<evidence type="ECO:0000313" key="3">
    <source>
        <dbReference type="Proteomes" id="UP000277108"/>
    </source>
</evidence>
<dbReference type="Pfam" id="PF11645">
    <property type="entry name" value="PDDEXK_5"/>
    <property type="match status" value="1"/>
</dbReference>